<organism evidence="2 3">
    <name type="scientific">Fusarium austroafricanum</name>
    <dbReference type="NCBI Taxonomy" id="2364996"/>
    <lineage>
        <taxon>Eukaryota</taxon>
        <taxon>Fungi</taxon>
        <taxon>Dikarya</taxon>
        <taxon>Ascomycota</taxon>
        <taxon>Pezizomycotina</taxon>
        <taxon>Sordariomycetes</taxon>
        <taxon>Hypocreomycetidae</taxon>
        <taxon>Hypocreales</taxon>
        <taxon>Nectriaceae</taxon>
        <taxon>Fusarium</taxon>
        <taxon>Fusarium concolor species complex</taxon>
    </lineage>
</organism>
<dbReference type="AlphaFoldDB" id="A0A8H4KNA2"/>
<proteinExistence type="predicted"/>
<feature type="region of interest" description="Disordered" evidence="1">
    <location>
        <begin position="244"/>
        <end position="289"/>
    </location>
</feature>
<dbReference type="OrthoDB" id="5072071at2759"/>
<feature type="region of interest" description="Disordered" evidence="1">
    <location>
        <begin position="173"/>
        <end position="194"/>
    </location>
</feature>
<sequence>MCLEKVTIAMCAPKEAPYLSFDCGKLHLVAADRIVCDKARAKCVCYFGTCGTVERELPTKGIDITSLAKVRCVECTPREDNVGNRRTSQEILESPLLQRAAVDEAAWPKQAELLRGLWRGKSGCPYHVGALNTINGAPVLQHAQVEVGTHSVVEPTVSKPVAAKEEDFIEFSSTEHDTSNVANSEHVPVESGPVESPIAEPAAVVDEWVSDAPVSYHGDGEVHEFEFNSRIKNGLETEVGISTSRWAPEKSPEKSLETSDVKDQGQFQVQEPVTTGPRRVPTVNFSFDPNNAEKIRDTTQKFADLKASFLMATS</sequence>
<evidence type="ECO:0000256" key="1">
    <source>
        <dbReference type="SAM" id="MobiDB-lite"/>
    </source>
</evidence>
<dbReference type="Proteomes" id="UP000605986">
    <property type="component" value="Unassembled WGS sequence"/>
</dbReference>
<keyword evidence="3" id="KW-1185">Reference proteome</keyword>
<dbReference type="EMBL" id="JAADJG010000186">
    <property type="protein sequence ID" value="KAF4452439.1"/>
    <property type="molecule type" value="Genomic_DNA"/>
</dbReference>
<name>A0A8H4KNA2_9HYPO</name>
<protein>
    <submittedName>
        <fullName evidence="2">Uncharacterized protein</fullName>
    </submittedName>
</protein>
<feature type="compositionally biased region" description="Basic and acidic residues" evidence="1">
    <location>
        <begin position="247"/>
        <end position="263"/>
    </location>
</feature>
<gene>
    <name evidence="2" type="ORF">F53441_4719</name>
</gene>
<comment type="caution">
    <text evidence="2">The sequence shown here is derived from an EMBL/GenBank/DDBJ whole genome shotgun (WGS) entry which is preliminary data.</text>
</comment>
<reference evidence="2" key="1">
    <citation type="submission" date="2020-01" db="EMBL/GenBank/DDBJ databases">
        <title>Identification and distribution of gene clusters putatively required for synthesis of sphingolipid metabolism inhibitors in phylogenetically diverse species of the filamentous fungus Fusarium.</title>
        <authorList>
            <person name="Kim H.-S."/>
            <person name="Busman M."/>
            <person name="Brown D.W."/>
            <person name="Divon H."/>
            <person name="Uhlig S."/>
            <person name="Proctor R.H."/>
        </authorList>
    </citation>
    <scope>NUCLEOTIDE SEQUENCE</scope>
    <source>
        <strain evidence="2">NRRL 53441</strain>
    </source>
</reference>
<evidence type="ECO:0000313" key="2">
    <source>
        <dbReference type="EMBL" id="KAF4452439.1"/>
    </source>
</evidence>
<evidence type="ECO:0000313" key="3">
    <source>
        <dbReference type="Proteomes" id="UP000605986"/>
    </source>
</evidence>
<accession>A0A8H4KNA2</accession>